<dbReference type="Gramene" id="Zm00001eb093090_T001">
    <property type="protein sequence ID" value="Zm00001eb093090_P001"/>
    <property type="gene ID" value="Zm00001eb093090"/>
</dbReference>
<name>A0A804MKD7_MAIZE</name>
<sequence>MLHLPSHGSAPGRPLTQLQHPLAASSRSWLQIPQMGPRPCASRSSPPSTSCTPRCMATLLPSASSLPAPSSTNPPCTLVVPASPSASSDTTPTPSLSRPQQSGYTHGVLVCEWRKSLMEDEGEESVEQMSKTRQMCSCWCFSTIATSMRKHGLYRVTRTPWN</sequence>
<accession>A0A804MKD7</accession>
<evidence type="ECO:0000313" key="2">
    <source>
        <dbReference type="EnsemblPlants" id="Zm00001eb093090_P001"/>
    </source>
</evidence>
<organism evidence="2 3">
    <name type="scientific">Zea mays</name>
    <name type="common">Maize</name>
    <dbReference type="NCBI Taxonomy" id="4577"/>
    <lineage>
        <taxon>Eukaryota</taxon>
        <taxon>Viridiplantae</taxon>
        <taxon>Streptophyta</taxon>
        <taxon>Embryophyta</taxon>
        <taxon>Tracheophyta</taxon>
        <taxon>Spermatophyta</taxon>
        <taxon>Magnoliopsida</taxon>
        <taxon>Liliopsida</taxon>
        <taxon>Poales</taxon>
        <taxon>Poaceae</taxon>
        <taxon>PACMAD clade</taxon>
        <taxon>Panicoideae</taxon>
        <taxon>Andropogonodae</taxon>
        <taxon>Andropogoneae</taxon>
        <taxon>Tripsacinae</taxon>
        <taxon>Zea</taxon>
    </lineage>
</organism>
<evidence type="ECO:0000313" key="3">
    <source>
        <dbReference type="Proteomes" id="UP000007305"/>
    </source>
</evidence>
<dbReference type="Proteomes" id="UP000007305">
    <property type="component" value="Chromosome 2"/>
</dbReference>
<feature type="compositionally biased region" description="Low complexity" evidence="1">
    <location>
        <begin position="62"/>
        <end position="97"/>
    </location>
</feature>
<dbReference type="InParanoid" id="A0A804MKD7"/>
<reference evidence="2" key="3">
    <citation type="submission" date="2021-05" db="UniProtKB">
        <authorList>
            <consortium name="EnsemblPlants"/>
        </authorList>
    </citation>
    <scope>IDENTIFICATION</scope>
    <source>
        <strain evidence="2">cv. B73</strain>
    </source>
</reference>
<reference evidence="2" key="2">
    <citation type="submission" date="2019-07" db="EMBL/GenBank/DDBJ databases">
        <authorList>
            <person name="Seetharam A."/>
            <person name="Woodhouse M."/>
            <person name="Cannon E."/>
        </authorList>
    </citation>
    <scope>NUCLEOTIDE SEQUENCE [LARGE SCALE GENOMIC DNA]</scope>
    <source>
        <strain evidence="2">cv. B73</strain>
    </source>
</reference>
<reference evidence="3" key="1">
    <citation type="submission" date="2015-12" db="EMBL/GenBank/DDBJ databases">
        <title>Update maize B73 reference genome by single molecule sequencing technologies.</title>
        <authorList>
            <consortium name="Maize Genome Sequencing Project"/>
            <person name="Ware D."/>
        </authorList>
    </citation>
    <scope>NUCLEOTIDE SEQUENCE [LARGE SCALE GENOMIC DNA]</scope>
    <source>
        <strain evidence="3">cv. B73</strain>
    </source>
</reference>
<dbReference type="EnsemblPlants" id="Zm00001eb093090_T001">
    <property type="protein sequence ID" value="Zm00001eb093090_P001"/>
    <property type="gene ID" value="Zm00001eb093090"/>
</dbReference>
<feature type="region of interest" description="Disordered" evidence="1">
    <location>
        <begin position="62"/>
        <end position="102"/>
    </location>
</feature>
<proteinExistence type="predicted"/>
<protein>
    <submittedName>
        <fullName evidence="2">Uncharacterized protein</fullName>
    </submittedName>
</protein>
<keyword evidence="3" id="KW-1185">Reference proteome</keyword>
<dbReference type="AlphaFoldDB" id="A0A804MKD7"/>
<evidence type="ECO:0000256" key="1">
    <source>
        <dbReference type="SAM" id="MobiDB-lite"/>
    </source>
</evidence>